<keyword evidence="1" id="KW-1133">Transmembrane helix</keyword>
<organism evidence="2 3">
    <name type="scientific">Bimuria novae-zelandiae CBS 107.79</name>
    <dbReference type="NCBI Taxonomy" id="1447943"/>
    <lineage>
        <taxon>Eukaryota</taxon>
        <taxon>Fungi</taxon>
        <taxon>Dikarya</taxon>
        <taxon>Ascomycota</taxon>
        <taxon>Pezizomycotina</taxon>
        <taxon>Dothideomycetes</taxon>
        <taxon>Pleosporomycetidae</taxon>
        <taxon>Pleosporales</taxon>
        <taxon>Massarineae</taxon>
        <taxon>Didymosphaeriaceae</taxon>
        <taxon>Bimuria</taxon>
    </lineage>
</organism>
<sequence>MGRRYYSQHSLRRIPRHPVLRFLLILLFIWDTLHILGIHWAQTASRQSPPPPRNTRRIYIATQHWNTARLLRDRWNDALVALVKELGAENVYVAIYESGSYDDTKGALRELDTALGQLEVKRHIVLSDVSHKDEITKQPTDHGWVKTPSGETALRRIPFLANLRNQLLDTLQELHSQGHEFDNILFLNDVVFTPEDVLRLINTNGGDYAAACSLDFSNLPHFYDTFALRDSQGHEAVMQTWPYFRSYTSRYATEHFLPVPVTSCWNGMVAMPVAPFLSKTPLRFRGIPDSLGEYHLEGSECCLIHADNPLSPVNGVFLNPVVRVGYNGTIFDTLHSQYEVLSMLDIWKGVWKNRVLRWATTPVFKEWVVRRRVQKWRQNHAPEDEPGGFCLINEMQVLYEKGWRHV</sequence>
<accession>A0A6A5VHY6</accession>
<feature type="transmembrane region" description="Helical" evidence="1">
    <location>
        <begin position="20"/>
        <end position="41"/>
    </location>
</feature>
<dbReference type="Pfam" id="PF11735">
    <property type="entry name" value="CAP59_mtransfer"/>
    <property type="match status" value="1"/>
</dbReference>
<protein>
    <recommendedName>
        <fullName evidence="4">Polysaccharide export protein</fullName>
    </recommendedName>
</protein>
<keyword evidence="1" id="KW-0812">Transmembrane</keyword>
<dbReference type="PANTHER" id="PTHR34144">
    <property type="entry name" value="CHROMOSOME 8, WHOLE GENOME SHOTGUN SEQUENCE"/>
    <property type="match status" value="1"/>
</dbReference>
<proteinExistence type="predicted"/>
<name>A0A6A5VHY6_9PLEO</name>
<dbReference type="AlphaFoldDB" id="A0A6A5VHY6"/>
<reference evidence="2" key="1">
    <citation type="journal article" date="2020" name="Stud. Mycol.">
        <title>101 Dothideomycetes genomes: a test case for predicting lifestyles and emergence of pathogens.</title>
        <authorList>
            <person name="Haridas S."/>
            <person name="Albert R."/>
            <person name="Binder M."/>
            <person name="Bloem J."/>
            <person name="Labutti K."/>
            <person name="Salamov A."/>
            <person name="Andreopoulos B."/>
            <person name="Baker S."/>
            <person name="Barry K."/>
            <person name="Bills G."/>
            <person name="Bluhm B."/>
            <person name="Cannon C."/>
            <person name="Castanera R."/>
            <person name="Culley D."/>
            <person name="Daum C."/>
            <person name="Ezra D."/>
            <person name="Gonzalez J."/>
            <person name="Henrissat B."/>
            <person name="Kuo A."/>
            <person name="Liang C."/>
            <person name="Lipzen A."/>
            <person name="Lutzoni F."/>
            <person name="Magnuson J."/>
            <person name="Mondo S."/>
            <person name="Nolan M."/>
            <person name="Ohm R."/>
            <person name="Pangilinan J."/>
            <person name="Park H.-J."/>
            <person name="Ramirez L."/>
            <person name="Alfaro M."/>
            <person name="Sun H."/>
            <person name="Tritt A."/>
            <person name="Yoshinaga Y."/>
            <person name="Zwiers L.-H."/>
            <person name="Turgeon B."/>
            <person name="Goodwin S."/>
            <person name="Spatafora J."/>
            <person name="Crous P."/>
            <person name="Grigoriev I."/>
        </authorList>
    </citation>
    <scope>NUCLEOTIDE SEQUENCE</scope>
    <source>
        <strain evidence="2">CBS 107.79</strain>
    </source>
</reference>
<evidence type="ECO:0000313" key="2">
    <source>
        <dbReference type="EMBL" id="KAF1975462.1"/>
    </source>
</evidence>
<keyword evidence="3" id="KW-1185">Reference proteome</keyword>
<gene>
    <name evidence="2" type="ORF">BU23DRAFT_74232</name>
</gene>
<dbReference type="InterPro" id="IPR021047">
    <property type="entry name" value="Mannosyltransferase_CMT1"/>
</dbReference>
<dbReference type="PANTHER" id="PTHR34144:SF7">
    <property type="entry name" value="EXPORT PROTEIN (CAP59), PUTATIVE (AFU_ORTHOLOGUE AFUA_7G05020)-RELATED"/>
    <property type="match status" value="1"/>
</dbReference>
<keyword evidence="1" id="KW-0472">Membrane</keyword>
<dbReference type="Proteomes" id="UP000800036">
    <property type="component" value="Unassembled WGS sequence"/>
</dbReference>
<evidence type="ECO:0000313" key="3">
    <source>
        <dbReference type="Proteomes" id="UP000800036"/>
    </source>
</evidence>
<dbReference type="OrthoDB" id="262547at2759"/>
<dbReference type="EMBL" id="ML976670">
    <property type="protein sequence ID" value="KAF1975462.1"/>
    <property type="molecule type" value="Genomic_DNA"/>
</dbReference>
<evidence type="ECO:0008006" key="4">
    <source>
        <dbReference type="Google" id="ProtNLM"/>
    </source>
</evidence>
<evidence type="ECO:0000256" key="1">
    <source>
        <dbReference type="SAM" id="Phobius"/>
    </source>
</evidence>